<evidence type="ECO:0000256" key="8">
    <source>
        <dbReference type="ARBA" id="ARBA00023027"/>
    </source>
</evidence>
<keyword evidence="9" id="KW-0486">Methionine biosynthesis</keyword>
<dbReference type="EC" id="1.5.1.54" evidence="12"/>
<evidence type="ECO:0000256" key="12">
    <source>
        <dbReference type="RuleBase" id="RU003862"/>
    </source>
</evidence>
<proteinExistence type="inferred from homology"/>
<comment type="pathway">
    <text evidence="10">Amino-acid biosynthesis; L-methionine biosynthesis via de novo pathway.</text>
</comment>
<dbReference type="NCBIfam" id="TIGR00676">
    <property type="entry name" value="fadh2"/>
    <property type="match status" value="1"/>
</dbReference>
<comment type="cofactor">
    <cofactor evidence="1 12">
        <name>FAD</name>
        <dbReference type="ChEBI" id="CHEBI:57692"/>
    </cofactor>
</comment>
<reference evidence="13 14" key="1">
    <citation type="journal article" date="2016" name="Nat. Commun.">
        <title>Thousands of microbial genomes shed light on interconnected biogeochemical processes in an aquifer system.</title>
        <authorList>
            <person name="Anantharaman K."/>
            <person name="Brown C.T."/>
            <person name="Hug L.A."/>
            <person name="Sharon I."/>
            <person name="Castelle C.J."/>
            <person name="Probst A.J."/>
            <person name="Thomas B.C."/>
            <person name="Singh A."/>
            <person name="Wilkins M.J."/>
            <person name="Karaoz U."/>
            <person name="Brodie E.L."/>
            <person name="Williams K.H."/>
            <person name="Hubbard S.S."/>
            <person name="Banfield J.F."/>
        </authorList>
    </citation>
    <scope>NUCLEOTIDE SEQUENCE [LARGE SCALE GENOMIC DNA]</scope>
</reference>
<evidence type="ECO:0000313" key="13">
    <source>
        <dbReference type="EMBL" id="OGC14582.1"/>
    </source>
</evidence>
<protein>
    <recommendedName>
        <fullName evidence="12">Methylenetetrahydrofolate reductase</fullName>
        <ecNumber evidence="12">1.5.1.54</ecNumber>
    </recommendedName>
</protein>
<dbReference type="GO" id="GO:0005829">
    <property type="term" value="C:cytosol"/>
    <property type="evidence" value="ECO:0007669"/>
    <property type="project" value="InterPro"/>
</dbReference>
<evidence type="ECO:0000256" key="2">
    <source>
        <dbReference type="ARBA" id="ARBA00004777"/>
    </source>
</evidence>
<organism evidence="13 14">
    <name type="scientific">candidate division WOR-1 bacterium RIFOXYB2_FULL_36_35</name>
    <dbReference type="NCBI Taxonomy" id="1802578"/>
    <lineage>
        <taxon>Bacteria</taxon>
        <taxon>Bacillati</taxon>
        <taxon>Saganbacteria</taxon>
    </lineage>
</organism>
<evidence type="ECO:0000256" key="10">
    <source>
        <dbReference type="ARBA" id="ARBA00034478"/>
    </source>
</evidence>
<sequence>MKVVDIFEKDKLTLSFEFFPPKTEDQERNLFYVISELKNFNPDFVSVTYGAMGTTRDKTFLWSKKIKHELKIEPVVHLTCVYADKDTVEKQVRELKKYGIENILALRGDPPIEDIYIPPKNGFLYAKDLVSFVKEIACDFCVGVAGFPEGHCSISDLSVDTNYLKEKIESGAEYVITQMFFDNRYFFDFKERCEKKEISVPIIPGIMPITNVGQIKKMTQICGATIPKELLNKIEKHSSDYASVMEIGVEHAIKQTLELVKNNVLGLHFFVMNQSGPVSKVLSAL</sequence>
<keyword evidence="4" id="KW-0028">Amino-acid biosynthesis</keyword>
<dbReference type="PANTHER" id="PTHR45754:SF3">
    <property type="entry name" value="METHYLENETETRAHYDROFOLATE REDUCTASE (NADPH)"/>
    <property type="match status" value="1"/>
</dbReference>
<name>A0A1F4S2B8_UNCSA</name>
<dbReference type="SUPFAM" id="SSF51730">
    <property type="entry name" value="FAD-linked oxidoreductase"/>
    <property type="match status" value="1"/>
</dbReference>
<dbReference type="Gene3D" id="3.20.20.220">
    <property type="match status" value="1"/>
</dbReference>
<evidence type="ECO:0000256" key="6">
    <source>
        <dbReference type="ARBA" id="ARBA00022827"/>
    </source>
</evidence>
<dbReference type="GO" id="GO:0071949">
    <property type="term" value="F:FAD binding"/>
    <property type="evidence" value="ECO:0007669"/>
    <property type="project" value="TreeGrafter"/>
</dbReference>
<dbReference type="CDD" id="cd00537">
    <property type="entry name" value="MTHFR"/>
    <property type="match status" value="1"/>
</dbReference>
<dbReference type="AlphaFoldDB" id="A0A1F4S2B8"/>
<evidence type="ECO:0000256" key="7">
    <source>
        <dbReference type="ARBA" id="ARBA00023002"/>
    </source>
</evidence>
<evidence type="ECO:0000313" key="14">
    <source>
        <dbReference type="Proteomes" id="UP000177905"/>
    </source>
</evidence>
<comment type="caution">
    <text evidence="13">The sequence shown here is derived from an EMBL/GenBank/DDBJ whole genome shotgun (WGS) entry which is preliminary data.</text>
</comment>
<evidence type="ECO:0000256" key="3">
    <source>
        <dbReference type="ARBA" id="ARBA00006743"/>
    </source>
</evidence>
<dbReference type="GO" id="GO:0035999">
    <property type="term" value="P:tetrahydrofolate interconversion"/>
    <property type="evidence" value="ECO:0007669"/>
    <property type="project" value="UniProtKB-UniPathway"/>
</dbReference>
<dbReference type="InterPro" id="IPR003171">
    <property type="entry name" value="Mehydrof_redctse-like"/>
</dbReference>
<keyword evidence="8" id="KW-0520">NAD</keyword>
<evidence type="ECO:0000256" key="9">
    <source>
        <dbReference type="ARBA" id="ARBA00023167"/>
    </source>
</evidence>
<dbReference type="EMBL" id="MEUA01000034">
    <property type="protein sequence ID" value="OGC14582.1"/>
    <property type="molecule type" value="Genomic_DNA"/>
</dbReference>
<dbReference type="UniPathway" id="UPA00193"/>
<dbReference type="PANTHER" id="PTHR45754">
    <property type="entry name" value="METHYLENETETRAHYDROFOLATE REDUCTASE"/>
    <property type="match status" value="1"/>
</dbReference>
<dbReference type="GO" id="GO:0106312">
    <property type="term" value="F:methylenetetrahydrofolate reductase (NADH) activity"/>
    <property type="evidence" value="ECO:0007669"/>
    <property type="project" value="UniProtKB-EC"/>
</dbReference>
<gene>
    <name evidence="13" type="ORF">A2290_01890</name>
</gene>
<keyword evidence="5 12" id="KW-0285">Flavoprotein</keyword>
<comment type="similarity">
    <text evidence="3 12">Belongs to the methylenetetrahydrofolate reductase family.</text>
</comment>
<dbReference type="GO" id="GO:0009086">
    <property type="term" value="P:methionine biosynthetic process"/>
    <property type="evidence" value="ECO:0007669"/>
    <property type="project" value="UniProtKB-KW"/>
</dbReference>
<evidence type="ECO:0000256" key="11">
    <source>
        <dbReference type="ARBA" id="ARBA00048628"/>
    </source>
</evidence>
<comment type="catalytic activity">
    <reaction evidence="11">
        <text>(6S)-5-methyl-5,6,7,8-tetrahydrofolate + NAD(+) = (6R)-5,10-methylene-5,6,7,8-tetrahydrofolate + NADH + H(+)</text>
        <dbReference type="Rhea" id="RHEA:19821"/>
        <dbReference type="ChEBI" id="CHEBI:15378"/>
        <dbReference type="ChEBI" id="CHEBI:15636"/>
        <dbReference type="ChEBI" id="CHEBI:18608"/>
        <dbReference type="ChEBI" id="CHEBI:57540"/>
        <dbReference type="ChEBI" id="CHEBI:57945"/>
        <dbReference type="EC" id="1.5.1.54"/>
    </reaction>
    <physiologicalReaction direction="right-to-left" evidence="11">
        <dbReference type="Rhea" id="RHEA:19823"/>
    </physiologicalReaction>
</comment>
<dbReference type="Pfam" id="PF02219">
    <property type="entry name" value="MTHFR"/>
    <property type="match status" value="1"/>
</dbReference>
<keyword evidence="7 12" id="KW-0560">Oxidoreductase</keyword>
<keyword evidence="6 12" id="KW-0274">FAD</keyword>
<dbReference type="Proteomes" id="UP000177905">
    <property type="component" value="Unassembled WGS sequence"/>
</dbReference>
<evidence type="ECO:0000256" key="1">
    <source>
        <dbReference type="ARBA" id="ARBA00001974"/>
    </source>
</evidence>
<accession>A0A1F4S2B8</accession>
<evidence type="ECO:0000256" key="4">
    <source>
        <dbReference type="ARBA" id="ARBA00022605"/>
    </source>
</evidence>
<evidence type="ECO:0000256" key="5">
    <source>
        <dbReference type="ARBA" id="ARBA00022630"/>
    </source>
</evidence>
<dbReference type="InterPro" id="IPR004620">
    <property type="entry name" value="MTHF_reductase_bac"/>
</dbReference>
<dbReference type="InterPro" id="IPR029041">
    <property type="entry name" value="FAD-linked_oxidoreductase-like"/>
</dbReference>
<comment type="pathway">
    <text evidence="2 12">One-carbon metabolism; tetrahydrofolate interconversion.</text>
</comment>